<evidence type="ECO:0000256" key="3">
    <source>
        <dbReference type="ARBA" id="ARBA00004906"/>
    </source>
</evidence>
<feature type="region of interest" description="Disordered" evidence="11">
    <location>
        <begin position="1"/>
        <end position="44"/>
    </location>
</feature>
<comment type="subcellular location">
    <subcellularLocation>
        <location evidence="2">Cytoplasm</location>
    </subcellularLocation>
    <subcellularLocation>
        <location evidence="1">Nucleus</location>
    </subcellularLocation>
</comment>
<dbReference type="EMBL" id="CASHTH010000268">
    <property type="protein sequence ID" value="CAI7996234.1"/>
    <property type="molecule type" value="Genomic_DNA"/>
</dbReference>
<organism evidence="13 14">
    <name type="scientific">Geodia barretti</name>
    <name type="common">Barrett's horny sponge</name>
    <dbReference type="NCBI Taxonomy" id="519541"/>
    <lineage>
        <taxon>Eukaryota</taxon>
        <taxon>Metazoa</taxon>
        <taxon>Porifera</taxon>
        <taxon>Demospongiae</taxon>
        <taxon>Heteroscleromorpha</taxon>
        <taxon>Tetractinellida</taxon>
        <taxon>Astrophorina</taxon>
        <taxon>Geodiidae</taxon>
        <taxon>Geodia</taxon>
    </lineage>
</organism>
<evidence type="ECO:0000259" key="12">
    <source>
        <dbReference type="Pfam" id="PF23760"/>
    </source>
</evidence>
<keyword evidence="7" id="KW-0833">Ubl conjugation pathway</keyword>
<dbReference type="InterPro" id="IPR036322">
    <property type="entry name" value="WD40_repeat_dom_sf"/>
</dbReference>
<dbReference type="PROSITE" id="PS50082">
    <property type="entry name" value="WD_REPEATS_2"/>
    <property type="match status" value="1"/>
</dbReference>
<evidence type="ECO:0000256" key="9">
    <source>
        <dbReference type="ARBA" id="ARBA00038022"/>
    </source>
</evidence>
<reference evidence="13" key="1">
    <citation type="submission" date="2023-03" db="EMBL/GenBank/DDBJ databases">
        <authorList>
            <person name="Steffen K."/>
            <person name="Cardenas P."/>
        </authorList>
    </citation>
    <scope>NUCLEOTIDE SEQUENCE</scope>
</reference>
<keyword evidence="5 10" id="KW-0853">WD repeat</keyword>
<evidence type="ECO:0000256" key="1">
    <source>
        <dbReference type="ARBA" id="ARBA00004123"/>
    </source>
</evidence>
<dbReference type="Pfam" id="PF23760">
    <property type="entry name" value="Beta-prop_DCAF12"/>
    <property type="match status" value="1"/>
</dbReference>
<accession>A0AA35QXL9</accession>
<feature type="repeat" description="WD" evidence="10">
    <location>
        <begin position="157"/>
        <end position="189"/>
    </location>
</feature>
<dbReference type="InterPro" id="IPR015943">
    <property type="entry name" value="WD40/YVTN_repeat-like_dom_sf"/>
</dbReference>
<evidence type="ECO:0000256" key="8">
    <source>
        <dbReference type="ARBA" id="ARBA00023242"/>
    </source>
</evidence>
<gene>
    <name evidence="13" type="ORF">GBAR_LOCUS1837</name>
</gene>
<keyword evidence="6" id="KW-0677">Repeat</keyword>
<dbReference type="PANTHER" id="PTHR19860:SF16">
    <property type="entry name" value="DDB1- AND CUL4-ASSOCIATED FACTOR 12"/>
    <property type="match status" value="1"/>
</dbReference>
<evidence type="ECO:0000256" key="2">
    <source>
        <dbReference type="ARBA" id="ARBA00004496"/>
    </source>
</evidence>
<keyword evidence="8" id="KW-0539">Nucleus</keyword>
<dbReference type="InterPro" id="IPR001680">
    <property type="entry name" value="WD40_rpt"/>
</dbReference>
<evidence type="ECO:0000256" key="7">
    <source>
        <dbReference type="ARBA" id="ARBA00022786"/>
    </source>
</evidence>
<dbReference type="GO" id="GO:0005634">
    <property type="term" value="C:nucleus"/>
    <property type="evidence" value="ECO:0007669"/>
    <property type="project" value="UniProtKB-SubCell"/>
</dbReference>
<feature type="compositionally biased region" description="Basic and acidic residues" evidence="11">
    <location>
        <begin position="23"/>
        <end position="41"/>
    </location>
</feature>
<protein>
    <submittedName>
        <fullName evidence="13">DDB1- and CUL4-associated factor 12</fullName>
    </submittedName>
</protein>
<evidence type="ECO:0000256" key="4">
    <source>
        <dbReference type="ARBA" id="ARBA00022490"/>
    </source>
</evidence>
<name>A0AA35QXL9_GEOBA</name>
<evidence type="ECO:0000256" key="10">
    <source>
        <dbReference type="PROSITE-ProRule" id="PRU00221"/>
    </source>
</evidence>
<evidence type="ECO:0000313" key="14">
    <source>
        <dbReference type="Proteomes" id="UP001174909"/>
    </source>
</evidence>
<keyword evidence="14" id="KW-1185">Reference proteome</keyword>
<dbReference type="SUPFAM" id="SSF50978">
    <property type="entry name" value="WD40 repeat-like"/>
    <property type="match status" value="1"/>
</dbReference>
<sequence>MSCELPSLQHHPHGESSGSTFDYLERRSCLPDPRPPRRWESSSRGLGAAVSRRLPYLLRERPLDIGKTDKVFASDWITEEDVVVGTKCNKLFVVNTENGSTVDIPRLQPEGSSNSTSSCGIHTISVSSERQYLAAGGADPTHLAVYGLPEMQPLAIGEGHTDWLFDMQWITDTLLITGARDSKMALWSVGSLESAPPPRERGGEVTRSGPMAEDVQKLEPIVKFSNLAGSSRSSPSHCERVRSLAYNRQKYTLASLQTNACGAIVHFWDLFSFIQTVEVEMPFCAENVCIEFDEESGHMYGVGSRSHVTFLDDRVPASTVGSLKSLDPDCGIRSLKFHHNLLSIGTGAGHVYFYDMRTRHYLSGGSGTSGSSGQQKPAALSLTATGGWLRRDETYRSFFSGMPEPLNAIYTHCYSPARTKLFTAGGPLPLGLHGNYAGVWV</sequence>
<evidence type="ECO:0000313" key="13">
    <source>
        <dbReference type="EMBL" id="CAI7996234.1"/>
    </source>
</evidence>
<dbReference type="Proteomes" id="UP001174909">
    <property type="component" value="Unassembled WGS sequence"/>
</dbReference>
<dbReference type="InterPro" id="IPR056151">
    <property type="entry name" value="Beta-prop_DCAF12"/>
</dbReference>
<dbReference type="InterPro" id="IPR051191">
    <property type="entry name" value="DCAF12"/>
</dbReference>
<comment type="similarity">
    <text evidence="9">Belongs to the WD repeat DCAF12 family.</text>
</comment>
<evidence type="ECO:0000256" key="5">
    <source>
        <dbReference type="ARBA" id="ARBA00022574"/>
    </source>
</evidence>
<evidence type="ECO:0000256" key="6">
    <source>
        <dbReference type="ARBA" id="ARBA00022737"/>
    </source>
</evidence>
<dbReference type="GO" id="GO:0080008">
    <property type="term" value="C:Cul4-RING E3 ubiquitin ligase complex"/>
    <property type="evidence" value="ECO:0007669"/>
    <property type="project" value="TreeGrafter"/>
</dbReference>
<dbReference type="GO" id="GO:0005737">
    <property type="term" value="C:cytoplasm"/>
    <property type="evidence" value="ECO:0007669"/>
    <property type="project" value="UniProtKB-SubCell"/>
</dbReference>
<dbReference type="AlphaFoldDB" id="A0AA35QXL9"/>
<comment type="caution">
    <text evidence="13">The sequence shown here is derived from an EMBL/GenBank/DDBJ whole genome shotgun (WGS) entry which is preliminary data.</text>
</comment>
<feature type="domain" description="DDB1- and CUL4-associated factor 12 beta-propeller" evidence="12">
    <location>
        <begin position="54"/>
        <end position="440"/>
    </location>
</feature>
<keyword evidence="4" id="KW-0963">Cytoplasm</keyword>
<evidence type="ECO:0000256" key="11">
    <source>
        <dbReference type="SAM" id="MobiDB-lite"/>
    </source>
</evidence>
<proteinExistence type="inferred from homology"/>
<dbReference type="PANTHER" id="PTHR19860">
    <property type="entry name" value="DDB1- AND CUL4-ASSOCIATED FACTOR 12-RELATED"/>
    <property type="match status" value="1"/>
</dbReference>
<comment type="pathway">
    <text evidence="3">Protein modification; protein ubiquitination.</text>
</comment>
<dbReference type="SMART" id="SM00320">
    <property type="entry name" value="WD40"/>
    <property type="match status" value="4"/>
</dbReference>
<dbReference type="Gene3D" id="2.130.10.10">
    <property type="entry name" value="YVTN repeat-like/Quinoprotein amine dehydrogenase"/>
    <property type="match status" value="1"/>
</dbReference>